<dbReference type="Proteomes" id="UP000001075">
    <property type="component" value="Unassembled WGS sequence"/>
</dbReference>
<accession>G3H015</accession>
<sequence>MGHLPHRERFPYRSQLCLQHLLGPGSSITCHLHTNGESGTLVTSPCHKGHREFLSKASNALVLLSGPLWFQF</sequence>
<dbReference type="InParanoid" id="G3H015"/>
<protein>
    <submittedName>
        <fullName evidence="1">Uncharacterized protein</fullName>
    </submittedName>
</protein>
<name>G3H015_CRIGR</name>
<dbReference type="EMBL" id="JH000086">
    <property type="protein sequence ID" value="EGW04958.1"/>
    <property type="molecule type" value="Genomic_DNA"/>
</dbReference>
<gene>
    <name evidence="1" type="ORF">I79_003463</name>
</gene>
<reference evidence="2" key="1">
    <citation type="journal article" date="2011" name="Nat. Biotechnol.">
        <title>The genomic sequence of the Chinese hamster ovary (CHO)-K1 cell line.</title>
        <authorList>
            <person name="Xu X."/>
            <person name="Nagarajan H."/>
            <person name="Lewis N.E."/>
            <person name="Pan S."/>
            <person name="Cai Z."/>
            <person name="Liu X."/>
            <person name="Chen W."/>
            <person name="Xie M."/>
            <person name="Wang W."/>
            <person name="Hammond S."/>
            <person name="Andersen M.R."/>
            <person name="Neff N."/>
            <person name="Passarelli B."/>
            <person name="Koh W."/>
            <person name="Fan H.C."/>
            <person name="Wang J."/>
            <person name="Gui Y."/>
            <person name="Lee K.H."/>
            <person name="Betenbaugh M.J."/>
            <person name="Quake S.R."/>
            <person name="Famili I."/>
            <person name="Palsson B.O."/>
            <person name="Wang J."/>
        </authorList>
    </citation>
    <scope>NUCLEOTIDE SEQUENCE [LARGE SCALE GENOMIC DNA]</scope>
    <source>
        <strain evidence="2">CHO K1 cell line</strain>
    </source>
</reference>
<evidence type="ECO:0000313" key="1">
    <source>
        <dbReference type="EMBL" id="EGW04958.1"/>
    </source>
</evidence>
<proteinExistence type="predicted"/>
<dbReference type="AlphaFoldDB" id="G3H015"/>
<evidence type="ECO:0000313" key="2">
    <source>
        <dbReference type="Proteomes" id="UP000001075"/>
    </source>
</evidence>
<organism evidence="1 2">
    <name type="scientific">Cricetulus griseus</name>
    <name type="common">Chinese hamster</name>
    <name type="synonym">Cricetulus barabensis griseus</name>
    <dbReference type="NCBI Taxonomy" id="10029"/>
    <lineage>
        <taxon>Eukaryota</taxon>
        <taxon>Metazoa</taxon>
        <taxon>Chordata</taxon>
        <taxon>Craniata</taxon>
        <taxon>Vertebrata</taxon>
        <taxon>Euteleostomi</taxon>
        <taxon>Mammalia</taxon>
        <taxon>Eutheria</taxon>
        <taxon>Euarchontoglires</taxon>
        <taxon>Glires</taxon>
        <taxon>Rodentia</taxon>
        <taxon>Myomorpha</taxon>
        <taxon>Muroidea</taxon>
        <taxon>Cricetidae</taxon>
        <taxon>Cricetinae</taxon>
        <taxon>Cricetulus</taxon>
    </lineage>
</organism>